<dbReference type="InterPro" id="IPR024925">
    <property type="entry name" value="Malonyl_CoA-ACP_transAc"/>
</dbReference>
<comment type="similarity">
    <text evidence="4">Belongs to the fabD family.</text>
</comment>
<dbReference type="PANTHER" id="PTHR42681:SF1">
    <property type="entry name" value="MALONYL-COA-ACYL CARRIER PROTEIN TRANSACYLASE, MITOCHONDRIAL"/>
    <property type="match status" value="1"/>
</dbReference>
<evidence type="ECO:0000256" key="4">
    <source>
        <dbReference type="PIRNR" id="PIRNR000446"/>
    </source>
</evidence>
<dbReference type="InterPro" id="IPR016036">
    <property type="entry name" value="Malonyl_transacylase_ACP-bd"/>
</dbReference>
<keyword evidence="8" id="KW-1185">Reference proteome</keyword>
<dbReference type="InterPro" id="IPR004410">
    <property type="entry name" value="Malonyl_CoA-ACP_transAc_FabD"/>
</dbReference>
<dbReference type="EMBL" id="FNJW01000008">
    <property type="protein sequence ID" value="SDQ10989.1"/>
    <property type="molecule type" value="Genomic_DNA"/>
</dbReference>
<evidence type="ECO:0000256" key="1">
    <source>
        <dbReference type="ARBA" id="ARBA00022679"/>
    </source>
</evidence>
<dbReference type="InterPro" id="IPR001227">
    <property type="entry name" value="Ac_transferase_dom_sf"/>
</dbReference>
<evidence type="ECO:0000259" key="6">
    <source>
        <dbReference type="SMART" id="SM00827"/>
    </source>
</evidence>
<dbReference type="GO" id="GO:0006633">
    <property type="term" value="P:fatty acid biosynthetic process"/>
    <property type="evidence" value="ECO:0007669"/>
    <property type="project" value="TreeGrafter"/>
</dbReference>
<proteinExistence type="inferred from homology"/>
<reference evidence="8" key="1">
    <citation type="submission" date="2016-10" db="EMBL/GenBank/DDBJ databases">
        <authorList>
            <person name="Varghese N."/>
            <person name="Submissions S."/>
        </authorList>
    </citation>
    <scope>NUCLEOTIDE SEQUENCE [LARGE SCALE GENOMIC DNA]</scope>
    <source>
        <strain evidence="8">MPL-11</strain>
    </source>
</reference>
<evidence type="ECO:0000313" key="8">
    <source>
        <dbReference type="Proteomes" id="UP000199481"/>
    </source>
</evidence>
<dbReference type="GO" id="GO:0005829">
    <property type="term" value="C:cytosol"/>
    <property type="evidence" value="ECO:0007669"/>
    <property type="project" value="TreeGrafter"/>
</dbReference>
<sequence>MKTAFVYSGQGAQYFGMGQDLYEKYSVVREVFDQAEQSLNIDMAELCFKENDLLNQTTYTQPAILTVSLAIDALLKEKGIHPDVVAGLSLGEYSAFVKANVLSFEDAVKLVKKRGQYMTDAVPLGKGAMSAIMGSDRQTILESCNEASVLGIVSPANYNMPGQIAIAGLKAAVEKAGELLLERGAKRVVPLQVSGPFHTQLLEPASIQLEEALKSVSIHDSVLPVISNTIAKVFEDKEQIKTMMVKQVMSPVYWEDSIRTMIDMGVDTFIEIGPGKTLSSFIKKIDKTVTILNVENENSLEKTLAKLAELNAPA</sequence>
<dbReference type="Proteomes" id="UP000199481">
    <property type="component" value="Unassembled WGS sequence"/>
</dbReference>
<feature type="domain" description="Malonyl-CoA:ACP transacylase (MAT)" evidence="6">
    <location>
        <begin position="6"/>
        <end position="294"/>
    </location>
</feature>
<dbReference type="InterPro" id="IPR016035">
    <property type="entry name" value="Acyl_Trfase/lysoPLipase"/>
</dbReference>
<dbReference type="PANTHER" id="PTHR42681">
    <property type="entry name" value="MALONYL-COA-ACYL CARRIER PROTEIN TRANSACYLASE, MITOCHONDRIAL"/>
    <property type="match status" value="1"/>
</dbReference>
<evidence type="ECO:0000313" key="7">
    <source>
        <dbReference type="EMBL" id="SDQ10989.1"/>
    </source>
</evidence>
<dbReference type="SUPFAM" id="SSF52151">
    <property type="entry name" value="FabD/lysophospholipase-like"/>
    <property type="match status" value="1"/>
</dbReference>
<dbReference type="Gene3D" id="3.30.70.250">
    <property type="entry name" value="Malonyl-CoA ACP transacylase, ACP-binding"/>
    <property type="match status" value="1"/>
</dbReference>
<evidence type="ECO:0000256" key="3">
    <source>
        <dbReference type="ARBA" id="ARBA00048462"/>
    </source>
</evidence>
<organism evidence="7 8">
    <name type="scientific">Carnobacterium viridans</name>
    <dbReference type="NCBI Taxonomy" id="174587"/>
    <lineage>
        <taxon>Bacteria</taxon>
        <taxon>Bacillati</taxon>
        <taxon>Bacillota</taxon>
        <taxon>Bacilli</taxon>
        <taxon>Lactobacillales</taxon>
        <taxon>Carnobacteriaceae</taxon>
        <taxon>Carnobacterium</taxon>
    </lineage>
</organism>
<keyword evidence="2 4" id="KW-0012">Acyltransferase</keyword>
<dbReference type="FunFam" id="3.30.70.250:FF:000001">
    <property type="entry name" value="Malonyl CoA-acyl carrier protein transacylase"/>
    <property type="match status" value="1"/>
</dbReference>
<feature type="active site" evidence="5">
    <location>
        <position position="198"/>
    </location>
</feature>
<accession>A0A1H0Y743</accession>
<dbReference type="Pfam" id="PF00698">
    <property type="entry name" value="Acyl_transf_1"/>
    <property type="match status" value="1"/>
</dbReference>
<dbReference type="RefSeq" id="WP_089975293.1">
    <property type="nucleotide sequence ID" value="NZ_FNJW01000008.1"/>
</dbReference>
<dbReference type="AlphaFoldDB" id="A0A1H0Y743"/>
<dbReference type="InterPro" id="IPR014043">
    <property type="entry name" value="Acyl_transferase_dom"/>
</dbReference>
<dbReference type="NCBIfam" id="TIGR00128">
    <property type="entry name" value="fabD"/>
    <property type="match status" value="1"/>
</dbReference>
<dbReference type="InterPro" id="IPR050858">
    <property type="entry name" value="Mal-CoA-ACP_Trans/PKS_FabD"/>
</dbReference>
<dbReference type="PIRSF" id="PIRSF000446">
    <property type="entry name" value="Mct"/>
    <property type="match status" value="1"/>
</dbReference>
<protein>
    <recommendedName>
        <fullName evidence="4">Malonyl CoA-acyl carrier protein transacylase</fullName>
        <ecNumber evidence="4">2.3.1.39</ecNumber>
    </recommendedName>
</protein>
<dbReference type="SUPFAM" id="SSF55048">
    <property type="entry name" value="Probable ACP-binding domain of malonyl-CoA ACP transacylase"/>
    <property type="match status" value="1"/>
</dbReference>
<dbReference type="GO" id="GO:0004314">
    <property type="term" value="F:[acyl-carrier-protein] S-malonyltransferase activity"/>
    <property type="evidence" value="ECO:0007669"/>
    <property type="project" value="UniProtKB-EC"/>
</dbReference>
<comment type="catalytic activity">
    <reaction evidence="3 4">
        <text>holo-[ACP] + malonyl-CoA = malonyl-[ACP] + CoA</text>
        <dbReference type="Rhea" id="RHEA:41792"/>
        <dbReference type="Rhea" id="RHEA-COMP:9623"/>
        <dbReference type="Rhea" id="RHEA-COMP:9685"/>
        <dbReference type="ChEBI" id="CHEBI:57287"/>
        <dbReference type="ChEBI" id="CHEBI:57384"/>
        <dbReference type="ChEBI" id="CHEBI:64479"/>
        <dbReference type="ChEBI" id="CHEBI:78449"/>
        <dbReference type="EC" id="2.3.1.39"/>
    </reaction>
</comment>
<dbReference type="SMART" id="SM00827">
    <property type="entry name" value="PKS_AT"/>
    <property type="match status" value="1"/>
</dbReference>
<name>A0A1H0Y743_9LACT</name>
<dbReference type="OrthoDB" id="9805460at2"/>
<feature type="active site" evidence="5">
    <location>
        <position position="89"/>
    </location>
</feature>
<dbReference type="Gene3D" id="3.40.366.10">
    <property type="entry name" value="Malonyl-Coenzyme A Acyl Carrier Protein, domain 2"/>
    <property type="match status" value="1"/>
</dbReference>
<dbReference type="EC" id="2.3.1.39" evidence="4"/>
<keyword evidence="1 4" id="KW-0808">Transferase</keyword>
<gene>
    <name evidence="7" type="ORF">SAMN04487752_0746</name>
</gene>
<evidence type="ECO:0000256" key="5">
    <source>
        <dbReference type="PIRSR" id="PIRSR000446-1"/>
    </source>
</evidence>
<evidence type="ECO:0000256" key="2">
    <source>
        <dbReference type="ARBA" id="ARBA00023315"/>
    </source>
</evidence>